<reference evidence="3 4" key="1">
    <citation type="submission" date="2014-07" db="EMBL/GenBank/DDBJ databases">
        <title>Methanogenic archaea and the global carbon cycle.</title>
        <authorList>
            <person name="Henriksen J.R."/>
            <person name="Luke J."/>
            <person name="Reinhart S."/>
            <person name="Benedict M.N."/>
            <person name="Youngblut N.D."/>
            <person name="Metcalf M.E."/>
            <person name="Whitaker R.J."/>
            <person name="Metcalf W.W."/>
        </authorList>
    </citation>
    <scope>NUCLEOTIDE SEQUENCE [LARGE SCALE GENOMIC DNA]</scope>
    <source>
        <strain evidence="3 4">LYC</strain>
    </source>
</reference>
<feature type="compositionally biased region" description="Basic and acidic residues" evidence="1">
    <location>
        <begin position="169"/>
        <end position="195"/>
    </location>
</feature>
<keyword evidence="2" id="KW-0472">Membrane</keyword>
<evidence type="ECO:0000256" key="1">
    <source>
        <dbReference type="SAM" id="MobiDB-lite"/>
    </source>
</evidence>
<keyword evidence="2" id="KW-1133">Transmembrane helix</keyword>
<organism evidence="3 4">
    <name type="scientific">Methanosarcina mazei LYC</name>
    <dbReference type="NCBI Taxonomy" id="1434114"/>
    <lineage>
        <taxon>Archaea</taxon>
        <taxon>Methanobacteriati</taxon>
        <taxon>Methanobacteriota</taxon>
        <taxon>Stenosarchaea group</taxon>
        <taxon>Methanomicrobia</taxon>
        <taxon>Methanosarcinales</taxon>
        <taxon>Methanosarcinaceae</taxon>
        <taxon>Methanosarcina</taxon>
    </lineage>
</organism>
<feature type="compositionally biased region" description="Low complexity" evidence="1">
    <location>
        <begin position="122"/>
        <end position="137"/>
    </location>
</feature>
<keyword evidence="2" id="KW-0812">Transmembrane</keyword>
<proteinExistence type="predicted"/>
<dbReference type="AlphaFoldDB" id="A0A0E3LVU6"/>
<dbReference type="Proteomes" id="UP000033063">
    <property type="component" value="Chromosome"/>
</dbReference>
<gene>
    <name evidence="3" type="ORF">MSMAL_1093</name>
</gene>
<accession>A0A0E3LVU6</accession>
<evidence type="ECO:0000313" key="3">
    <source>
        <dbReference type="EMBL" id="AKB67636.1"/>
    </source>
</evidence>
<dbReference type="EMBL" id="CP009513">
    <property type="protein sequence ID" value="AKB67636.1"/>
    <property type="molecule type" value="Genomic_DNA"/>
</dbReference>
<dbReference type="HOGENOM" id="CLU_1212611_0_0_2"/>
<evidence type="ECO:0000313" key="4">
    <source>
        <dbReference type="Proteomes" id="UP000033063"/>
    </source>
</evidence>
<protein>
    <submittedName>
        <fullName evidence="3">Uncharacterized protein</fullName>
    </submittedName>
</protein>
<feature type="transmembrane region" description="Helical" evidence="2">
    <location>
        <begin position="204"/>
        <end position="221"/>
    </location>
</feature>
<feature type="region of interest" description="Disordered" evidence="1">
    <location>
        <begin position="119"/>
        <end position="198"/>
    </location>
</feature>
<feature type="compositionally biased region" description="Basic and acidic residues" evidence="1">
    <location>
        <begin position="142"/>
        <end position="151"/>
    </location>
</feature>
<evidence type="ECO:0000256" key="2">
    <source>
        <dbReference type="SAM" id="Phobius"/>
    </source>
</evidence>
<dbReference type="PATRIC" id="fig|1434114.4.peg.1358"/>
<name>A0A0E3LVU6_METMZ</name>
<sequence length="228" mass="24264">MNKILKNSFLGTAVLILFFLIAAHPGMAEDVPPLPMTVNGVAFIDGSPAPVDTAVAAYLNGEYVEQFLINNPAGNFTFYISGKAEDEGKPVTFTIDEKDTGKSFTWKSGTVISSVELSVGDSGNSKKSSTSNSGSGSLAVSGDKEEDREIIENSAVTQPDVEVPEVTDEEKTVQESADDEVKVEKTEGSSDESSKKGSAPGFQIIYAVAGIILLTFGSKLWRDSKRKP</sequence>